<evidence type="ECO:0000313" key="2">
    <source>
        <dbReference type="EMBL" id="GEU89553.1"/>
    </source>
</evidence>
<sequence>MVSVTIQQDMSSIPPMTSPIIDLTSRPESPKVHQQFKVTTTETTTTTLPPLPAQQQSTTEAMMMKCIGELEHIMANLIQENKEMEERLDKHGVRLYTLEQLDIPQQVGKVAMQAPLQNRFRDLPEADMKEILHQRMWETESYKSHEDHIQLFEALEKSMKRYHSEELAQDLAKARKKNKKSHELPKTPPGHRACHIPKVNLRQDWWKPLKEERPATLERGWSIPSSDVLVPKNNWASALASNYSPPPEDSRLALTSDIATFMDWFCKRREYLRYVSKGSRPALSISRMKAAYYPDVGLEQMVPDQFWIDEECKYDIAAMYGISHWWFQRQRFCIDRHIPEDFKYLYPSDFEDLYLLDLQGHLNHLHPKDKKILTMAVKQWTKHLVIRQRVEDFQLGIESYQTQLNLTKPQWDVTGFEYKHDYTAIDSPRAVMFWDKYEDKANDNEMILDYFQSIVNEYNTVENSPGHIKNSHGKMENSPDHIKKSFLNHKKRTNVEQATSGGDLLFLLGFTPLILNQSENEVAKNVAHEGISSPNIIEIIPKNMSPSGSKHEYADYLAPPPKLINGFYILEHGQAKGFGMKGCEKDYRRIITSMGDHNGLNALSIY</sequence>
<feature type="coiled-coil region" evidence="1">
    <location>
        <begin position="67"/>
        <end position="94"/>
    </location>
</feature>
<gene>
    <name evidence="2" type="ORF">Tci_061531</name>
</gene>
<evidence type="ECO:0000256" key="1">
    <source>
        <dbReference type="SAM" id="Coils"/>
    </source>
</evidence>
<comment type="caution">
    <text evidence="2">The sequence shown here is derived from an EMBL/GenBank/DDBJ whole genome shotgun (WGS) entry which is preliminary data.</text>
</comment>
<protein>
    <submittedName>
        <fullName evidence="2">Uncharacterized protein</fullName>
    </submittedName>
</protein>
<dbReference type="AlphaFoldDB" id="A0A6L2NTU0"/>
<organism evidence="2">
    <name type="scientific">Tanacetum cinerariifolium</name>
    <name type="common">Dalmatian daisy</name>
    <name type="synonym">Chrysanthemum cinerariifolium</name>
    <dbReference type="NCBI Taxonomy" id="118510"/>
    <lineage>
        <taxon>Eukaryota</taxon>
        <taxon>Viridiplantae</taxon>
        <taxon>Streptophyta</taxon>
        <taxon>Embryophyta</taxon>
        <taxon>Tracheophyta</taxon>
        <taxon>Spermatophyta</taxon>
        <taxon>Magnoliopsida</taxon>
        <taxon>eudicotyledons</taxon>
        <taxon>Gunneridae</taxon>
        <taxon>Pentapetalae</taxon>
        <taxon>asterids</taxon>
        <taxon>campanulids</taxon>
        <taxon>Asterales</taxon>
        <taxon>Asteraceae</taxon>
        <taxon>Asteroideae</taxon>
        <taxon>Anthemideae</taxon>
        <taxon>Anthemidinae</taxon>
        <taxon>Tanacetum</taxon>
    </lineage>
</organism>
<dbReference type="EMBL" id="BKCJ010009988">
    <property type="protein sequence ID" value="GEU89553.1"/>
    <property type="molecule type" value="Genomic_DNA"/>
</dbReference>
<accession>A0A6L2NTU0</accession>
<proteinExistence type="predicted"/>
<name>A0A6L2NTU0_TANCI</name>
<reference evidence="2" key="1">
    <citation type="journal article" date="2019" name="Sci. Rep.">
        <title>Draft genome of Tanacetum cinerariifolium, the natural source of mosquito coil.</title>
        <authorList>
            <person name="Yamashiro T."/>
            <person name="Shiraishi A."/>
            <person name="Satake H."/>
            <person name="Nakayama K."/>
        </authorList>
    </citation>
    <scope>NUCLEOTIDE SEQUENCE</scope>
</reference>
<keyword evidence="1" id="KW-0175">Coiled coil</keyword>